<evidence type="ECO:0000256" key="8">
    <source>
        <dbReference type="SAM" id="SignalP"/>
    </source>
</evidence>
<evidence type="ECO:0000256" key="3">
    <source>
        <dbReference type="ARBA" id="ARBA00022448"/>
    </source>
</evidence>
<dbReference type="Gene3D" id="1.20.1600.10">
    <property type="entry name" value="Outer membrane efflux proteins (OEP)"/>
    <property type="match status" value="1"/>
</dbReference>
<feature type="chain" id="PRO_5038024014" evidence="8">
    <location>
        <begin position="23"/>
        <end position="444"/>
    </location>
</feature>
<dbReference type="InterPro" id="IPR051906">
    <property type="entry name" value="TolC-like"/>
</dbReference>
<accession>A0A917HXP3</accession>
<evidence type="ECO:0000313" key="9">
    <source>
        <dbReference type="EMBL" id="GGG94467.1"/>
    </source>
</evidence>
<keyword evidence="8" id="KW-0732">Signal</keyword>
<comment type="subcellular location">
    <subcellularLocation>
        <location evidence="1">Cell outer membrane</location>
    </subcellularLocation>
</comment>
<feature type="signal peptide" evidence="8">
    <location>
        <begin position="1"/>
        <end position="22"/>
    </location>
</feature>
<evidence type="ECO:0000256" key="2">
    <source>
        <dbReference type="ARBA" id="ARBA00007613"/>
    </source>
</evidence>
<dbReference type="GO" id="GO:0009279">
    <property type="term" value="C:cell outer membrane"/>
    <property type="evidence" value="ECO:0007669"/>
    <property type="project" value="UniProtKB-SubCell"/>
</dbReference>
<keyword evidence="4" id="KW-1134">Transmembrane beta strand</keyword>
<dbReference type="PANTHER" id="PTHR30026:SF20">
    <property type="entry name" value="OUTER MEMBRANE PROTEIN TOLC"/>
    <property type="match status" value="1"/>
</dbReference>
<keyword evidence="7" id="KW-0998">Cell outer membrane</keyword>
<evidence type="ECO:0000256" key="6">
    <source>
        <dbReference type="ARBA" id="ARBA00023136"/>
    </source>
</evidence>
<dbReference type="RefSeq" id="WP_188598148.1">
    <property type="nucleotide sequence ID" value="NZ_BMJW01000001.1"/>
</dbReference>
<comment type="caution">
    <text evidence="9">The sequence shown here is derived from an EMBL/GenBank/DDBJ whole genome shotgun (WGS) entry which is preliminary data.</text>
</comment>
<keyword evidence="10" id="KW-1185">Reference proteome</keyword>
<dbReference type="GO" id="GO:1990281">
    <property type="term" value="C:efflux pump complex"/>
    <property type="evidence" value="ECO:0007669"/>
    <property type="project" value="TreeGrafter"/>
</dbReference>
<evidence type="ECO:0000256" key="7">
    <source>
        <dbReference type="ARBA" id="ARBA00023237"/>
    </source>
</evidence>
<evidence type="ECO:0000256" key="4">
    <source>
        <dbReference type="ARBA" id="ARBA00022452"/>
    </source>
</evidence>
<dbReference type="SUPFAM" id="SSF56954">
    <property type="entry name" value="Outer membrane efflux proteins (OEP)"/>
    <property type="match status" value="1"/>
</dbReference>
<dbReference type="GO" id="GO:0015562">
    <property type="term" value="F:efflux transmembrane transporter activity"/>
    <property type="evidence" value="ECO:0007669"/>
    <property type="project" value="InterPro"/>
</dbReference>
<reference evidence="9" key="1">
    <citation type="journal article" date="2014" name="Int. J. Syst. Evol. Microbiol.">
        <title>Complete genome sequence of Corynebacterium casei LMG S-19264T (=DSM 44701T), isolated from a smear-ripened cheese.</title>
        <authorList>
            <consortium name="US DOE Joint Genome Institute (JGI-PGF)"/>
            <person name="Walter F."/>
            <person name="Albersmeier A."/>
            <person name="Kalinowski J."/>
            <person name="Ruckert C."/>
        </authorList>
    </citation>
    <scope>NUCLEOTIDE SEQUENCE</scope>
    <source>
        <strain evidence="9">CGMCC 1.15763</strain>
    </source>
</reference>
<evidence type="ECO:0000313" key="10">
    <source>
        <dbReference type="Proteomes" id="UP000633278"/>
    </source>
</evidence>
<sequence length="444" mass="49384">MKTNIAVILSLFAFSFANYAQKQWTLQESVNYALEHNITIKQNQLNLESLKEDVVGSKWSFYPNLNASSGANLNFGSTIDPVSNGRISSTSFSSSYNLSSGITVFNGFRLLNSYKLSQLGVEASKLDLQQIKDDTSLNVVNSYLNILFAKENLDVAKTQAEISKKQIEVVTSQVDAGAKPQGELLNAKSTHASDIQNVIASENTLNLALLQLAQLLQIDPNNFDIAPIEVGAPTAALMFNSPNDIYANAVLNRPEIIKEKYNIERSELNIEIAKSGFLPSVSASASAGTNYSHRFTLFQGQQNDFFFNQLNNNFGYGIGLSVNVPIFNRYQNKVNVNKAKINKEKSELSLESAKLSLQQSIQRAFLDAKAALKSYEAAKSSLIAQEEAFKNAQERYNFGAMTLFDFDQVRNRYVSAESTLIREKYNYVFKTKVLKFYNGESVLD</sequence>
<reference evidence="9" key="2">
    <citation type="submission" date="2020-09" db="EMBL/GenBank/DDBJ databases">
        <authorList>
            <person name="Sun Q."/>
            <person name="Zhou Y."/>
        </authorList>
    </citation>
    <scope>NUCLEOTIDE SEQUENCE</scope>
    <source>
        <strain evidence="9">CGMCC 1.15763</strain>
    </source>
</reference>
<dbReference type="InterPro" id="IPR003423">
    <property type="entry name" value="OMP_efflux"/>
</dbReference>
<dbReference type="Proteomes" id="UP000633278">
    <property type="component" value="Unassembled WGS sequence"/>
</dbReference>
<dbReference type="AlphaFoldDB" id="A0A917HXP3"/>
<dbReference type="EMBL" id="BMJW01000001">
    <property type="protein sequence ID" value="GGG94467.1"/>
    <property type="molecule type" value="Genomic_DNA"/>
</dbReference>
<evidence type="ECO:0000256" key="1">
    <source>
        <dbReference type="ARBA" id="ARBA00004442"/>
    </source>
</evidence>
<organism evidence="9 10">
    <name type="scientific">Polaribacter pacificus</name>
    <dbReference type="NCBI Taxonomy" id="1775173"/>
    <lineage>
        <taxon>Bacteria</taxon>
        <taxon>Pseudomonadati</taxon>
        <taxon>Bacteroidota</taxon>
        <taxon>Flavobacteriia</taxon>
        <taxon>Flavobacteriales</taxon>
        <taxon>Flavobacteriaceae</taxon>
    </lineage>
</organism>
<protein>
    <submittedName>
        <fullName evidence="9">Transporter</fullName>
    </submittedName>
</protein>
<keyword evidence="6" id="KW-0472">Membrane</keyword>
<dbReference type="GO" id="GO:0015288">
    <property type="term" value="F:porin activity"/>
    <property type="evidence" value="ECO:0007669"/>
    <property type="project" value="TreeGrafter"/>
</dbReference>
<comment type="similarity">
    <text evidence="2">Belongs to the outer membrane factor (OMF) (TC 1.B.17) family.</text>
</comment>
<name>A0A917HXP3_9FLAO</name>
<gene>
    <name evidence="9" type="ORF">GCM10011416_09760</name>
</gene>
<dbReference type="PANTHER" id="PTHR30026">
    <property type="entry name" value="OUTER MEMBRANE PROTEIN TOLC"/>
    <property type="match status" value="1"/>
</dbReference>
<proteinExistence type="inferred from homology"/>
<evidence type="ECO:0000256" key="5">
    <source>
        <dbReference type="ARBA" id="ARBA00022692"/>
    </source>
</evidence>
<keyword evidence="5" id="KW-0812">Transmembrane</keyword>
<dbReference type="Pfam" id="PF02321">
    <property type="entry name" value="OEP"/>
    <property type="match status" value="2"/>
</dbReference>
<keyword evidence="3" id="KW-0813">Transport</keyword>